<dbReference type="Pfam" id="PF16921">
    <property type="entry name" value="Tex_YqgF"/>
    <property type="match status" value="1"/>
</dbReference>
<sequence>MLPSIEQRLAVELVAKPNQIAAAVALLDEGATVPFIARYRKEVTGGLDDTQLRLLEERLRYLRELEDRRAAIVASIEEQKKMTPALLEAIMHAEDKTRLEDLYLPYKQKRRTKAQIAVEAGLTPLADALLENPALNPEEEAAKYLKPAFTVDGVENPGVADTKAALDGARQILMERFAEDATLLQALREYLTEHGIVESKVVEGKEDAGAKFADYFDYSETIGTIPSHRALAMFRGRREEMLNVNLRLDSEEEKPKWDAPHNPCEGRIASRFGISNQGRPADKWLFDTVRWTWRVKVFMHLETELMTNLREKAEVEAINVFALNLKALLLAAPAGPRATMGLDPGLRTGVKVAVVDATGKVVDTATVYPHQPRNDWDGTLHTLAQLAEKHKVALISIGNGTASRETDKLAQDLIKMRPELKLTKIVVSEAGASVYSASEFASRELPDMDVSIRGAVSIARRLQDPLAELVKIDPKSIGVGQYQHDVGQSQLARSLDAVVEDCVNAVGVDVNTASAPLLARVSGLNNSVAQSIVSYRDMKGMFTSRADLRAVPRLGDKTFEQAAGFLRVMSGENPLDASAVHPESYPLVEKILADIKKDVKSIIGDEKVLKSLSPAKYADEKFGIPTITDILKELEKPGRDPRPEFTTATFKDGVEEIKDLRPDMILEGVVTNVAAFGAFVDIGVHQDGLVHISALSNTFVKDPHTVVKAGQVVKVKVLEVDEKRKRIALTMRLSDSAPVAGSKPEQRGDRNDSRRLSQHQNQQSRQPEAGGAMAAAFAKLKG</sequence>
<dbReference type="InterPro" id="IPR012337">
    <property type="entry name" value="RNaseH-like_sf"/>
</dbReference>
<dbReference type="Pfam" id="PF22706">
    <property type="entry name" value="Tex_central_region"/>
    <property type="match status" value="1"/>
</dbReference>
<dbReference type="Gene3D" id="3.30.420.140">
    <property type="entry name" value="YqgF/RNase H-like domain"/>
    <property type="match status" value="1"/>
</dbReference>
<dbReference type="SUPFAM" id="SSF158832">
    <property type="entry name" value="Tex N-terminal region-like"/>
    <property type="match status" value="1"/>
</dbReference>
<feature type="region of interest" description="Disordered" evidence="1">
    <location>
        <begin position="733"/>
        <end position="774"/>
    </location>
</feature>
<dbReference type="Pfam" id="PF12836">
    <property type="entry name" value="HHH_3"/>
    <property type="match status" value="1"/>
</dbReference>
<dbReference type="Pfam" id="PF09371">
    <property type="entry name" value="Tex_N"/>
    <property type="match status" value="1"/>
</dbReference>
<dbReference type="SUPFAM" id="SSF50249">
    <property type="entry name" value="Nucleic acid-binding proteins"/>
    <property type="match status" value="1"/>
</dbReference>
<dbReference type="InterPro" id="IPR032639">
    <property type="entry name" value="Tex_YqgF"/>
</dbReference>
<dbReference type="SUPFAM" id="SSF47781">
    <property type="entry name" value="RuvA domain 2-like"/>
    <property type="match status" value="2"/>
</dbReference>
<dbReference type="Pfam" id="PF17674">
    <property type="entry name" value="HHH_9"/>
    <property type="match status" value="1"/>
</dbReference>
<dbReference type="InterPro" id="IPR023323">
    <property type="entry name" value="Tex-like_dom_sf"/>
</dbReference>
<dbReference type="InterPro" id="IPR044146">
    <property type="entry name" value="S1_Tex"/>
</dbReference>
<dbReference type="SMART" id="SM00732">
    <property type="entry name" value="YqgFc"/>
    <property type="match status" value="1"/>
</dbReference>
<gene>
    <name evidence="3" type="ORF">IXC47_12645</name>
</gene>
<dbReference type="InterPro" id="IPR018974">
    <property type="entry name" value="Tex-like_N"/>
</dbReference>
<dbReference type="Gene3D" id="1.10.10.650">
    <property type="entry name" value="RuvA domain 2-like"/>
    <property type="match status" value="1"/>
</dbReference>
<dbReference type="InterPro" id="IPR003029">
    <property type="entry name" value="S1_domain"/>
</dbReference>
<organism evidence="3 4">
    <name type="scientific">Herminiimonas contaminans</name>
    <dbReference type="NCBI Taxonomy" id="1111140"/>
    <lineage>
        <taxon>Bacteria</taxon>
        <taxon>Pseudomonadati</taxon>
        <taxon>Pseudomonadota</taxon>
        <taxon>Betaproteobacteria</taxon>
        <taxon>Burkholderiales</taxon>
        <taxon>Oxalobacteraceae</taxon>
        <taxon>Herminiimonas</taxon>
    </lineage>
</organism>
<dbReference type="SMART" id="SM00316">
    <property type="entry name" value="S1"/>
    <property type="match status" value="1"/>
</dbReference>
<feature type="compositionally biased region" description="Basic and acidic residues" evidence="1">
    <location>
        <begin position="744"/>
        <end position="755"/>
    </location>
</feature>
<dbReference type="Gene3D" id="2.40.50.140">
    <property type="entry name" value="Nucleic acid-binding proteins"/>
    <property type="match status" value="1"/>
</dbReference>
<dbReference type="InterPro" id="IPR006641">
    <property type="entry name" value="YqgF/RNaseH-like_dom"/>
</dbReference>
<dbReference type="PANTHER" id="PTHR10724">
    <property type="entry name" value="30S RIBOSOMAL PROTEIN S1"/>
    <property type="match status" value="1"/>
</dbReference>
<evidence type="ECO:0000313" key="3">
    <source>
        <dbReference type="EMBL" id="MBF8178530.1"/>
    </source>
</evidence>
<evidence type="ECO:0000259" key="2">
    <source>
        <dbReference type="PROSITE" id="PS50126"/>
    </source>
</evidence>
<dbReference type="EMBL" id="JADOEL010000010">
    <property type="protein sequence ID" value="MBF8178530.1"/>
    <property type="molecule type" value="Genomic_DNA"/>
</dbReference>
<reference evidence="3 4" key="1">
    <citation type="submission" date="2020-11" db="EMBL/GenBank/DDBJ databases">
        <title>WGS of Herminiimonas contaminans strain Marseille-Q4544 isolated from planarians Schmidtea mediterranea.</title>
        <authorList>
            <person name="Kangale L."/>
        </authorList>
    </citation>
    <scope>NUCLEOTIDE SEQUENCE [LARGE SCALE GENOMIC DNA]</scope>
    <source>
        <strain evidence="3 4">Marseille-Q4544</strain>
    </source>
</reference>
<dbReference type="InterPro" id="IPR041692">
    <property type="entry name" value="HHH_9"/>
</dbReference>
<dbReference type="InterPro" id="IPR037027">
    <property type="entry name" value="YqgF/RNaseH-like_dom_sf"/>
</dbReference>
<dbReference type="PROSITE" id="PS50126">
    <property type="entry name" value="S1"/>
    <property type="match status" value="1"/>
</dbReference>
<proteinExistence type="predicted"/>
<dbReference type="InterPro" id="IPR012340">
    <property type="entry name" value="NA-bd_OB-fold"/>
</dbReference>
<dbReference type="PANTHER" id="PTHR10724:SF10">
    <property type="entry name" value="S1 RNA-BINDING DOMAIN-CONTAINING PROTEIN 1"/>
    <property type="match status" value="1"/>
</dbReference>
<dbReference type="InterPro" id="IPR010994">
    <property type="entry name" value="RuvA_2-like"/>
</dbReference>
<dbReference type="Pfam" id="PF00575">
    <property type="entry name" value="S1"/>
    <property type="match status" value="1"/>
</dbReference>
<comment type="caution">
    <text evidence="3">The sequence shown here is derived from an EMBL/GenBank/DDBJ whole genome shotgun (WGS) entry which is preliminary data.</text>
</comment>
<evidence type="ECO:0000313" key="4">
    <source>
        <dbReference type="Proteomes" id="UP000657372"/>
    </source>
</evidence>
<dbReference type="SUPFAM" id="SSF53098">
    <property type="entry name" value="Ribonuclease H-like"/>
    <property type="match status" value="1"/>
</dbReference>
<dbReference type="Proteomes" id="UP000657372">
    <property type="component" value="Unassembled WGS sequence"/>
</dbReference>
<dbReference type="RefSeq" id="WP_195875846.1">
    <property type="nucleotide sequence ID" value="NZ_JADOEL010000010.1"/>
</dbReference>
<dbReference type="Gene3D" id="1.10.3500.10">
    <property type="entry name" value="Tex N-terminal region-like"/>
    <property type="match status" value="1"/>
</dbReference>
<protein>
    <submittedName>
        <fullName evidence="3">RNA-binding transcriptional accessory protein</fullName>
    </submittedName>
</protein>
<evidence type="ECO:0000256" key="1">
    <source>
        <dbReference type="SAM" id="MobiDB-lite"/>
    </source>
</evidence>
<dbReference type="CDD" id="cd05685">
    <property type="entry name" value="S1_Tex"/>
    <property type="match status" value="1"/>
</dbReference>
<keyword evidence="4" id="KW-1185">Reference proteome</keyword>
<dbReference type="InterPro" id="IPR055179">
    <property type="entry name" value="Tex-like_central_region"/>
</dbReference>
<name>A0ABS0EUL6_9BURK</name>
<accession>A0ABS0EUL6</accession>
<feature type="domain" description="S1 motif" evidence="2">
    <location>
        <begin position="663"/>
        <end position="732"/>
    </location>
</feature>
<dbReference type="InterPro" id="IPR050437">
    <property type="entry name" value="Ribos_protein_bS1-like"/>
</dbReference>
<dbReference type="Gene3D" id="1.10.150.310">
    <property type="entry name" value="Tex RuvX-like domain-like"/>
    <property type="match status" value="1"/>
</dbReference>
<dbReference type="InterPro" id="IPR023319">
    <property type="entry name" value="Tex-like_HTH_dom_sf"/>
</dbReference>